<evidence type="ECO:0000313" key="8">
    <source>
        <dbReference type="Proteomes" id="UP000584931"/>
    </source>
</evidence>
<accession>A0A7Y9X8G8</accession>
<keyword evidence="3 6" id="KW-1133">Transmembrane helix</keyword>
<dbReference type="PANTHER" id="PTHR14948">
    <property type="entry name" value="NG5"/>
    <property type="match status" value="1"/>
</dbReference>
<evidence type="ECO:0000256" key="5">
    <source>
        <dbReference type="SAM" id="MobiDB-lite"/>
    </source>
</evidence>
<dbReference type="Proteomes" id="UP000584931">
    <property type="component" value="Unassembled WGS sequence"/>
</dbReference>
<reference evidence="7 8" key="1">
    <citation type="submission" date="2020-07" db="EMBL/GenBank/DDBJ databases">
        <title>Sequencing the genomes of 1000 actinobacteria strains.</title>
        <authorList>
            <person name="Klenk H.-P."/>
        </authorList>
    </citation>
    <scope>NUCLEOTIDE SEQUENCE [LARGE SCALE GENOMIC DNA]</scope>
    <source>
        <strain evidence="7 8">DSM 45278</strain>
    </source>
</reference>
<evidence type="ECO:0000256" key="6">
    <source>
        <dbReference type="SAM" id="Phobius"/>
    </source>
</evidence>
<dbReference type="PANTHER" id="PTHR14948:SF25">
    <property type="entry name" value="DUF4190 DOMAIN-CONTAINING PROTEIN"/>
    <property type="match status" value="1"/>
</dbReference>
<protein>
    <submittedName>
        <fullName evidence="7">Putative membrane protein</fullName>
    </submittedName>
</protein>
<comment type="subcellular location">
    <subcellularLocation>
        <location evidence="1">Membrane</location>
    </subcellularLocation>
</comment>
<proteinExistence type="predicted"/>
<feature type="transmembrane region" description="Helical" evidence="6">
    <location>
        <begin position="85"/>
        <end position="112"/>
    </location>
</feature>
<evidence type="ECO:0000256" key="3">
    <source>
        <dbReference type="ARBA" id="ARBA00022989"/>
    </source>
</evidence>
<dbReference type="InterPro" id="IPR051423">
    <property type="entry name" value="CD225/Dispanin"/>
</dbReference>
<evidence type="ECO:0000256" key="1">
    <source>
        <dbReference type="ARBA" id="ARBA00004370"/>
    </source>
</evidence>
<dbReference type="GO" id="GO:0016020">
    <property type="term" value="C:membrane"/>
    <property type="evidence" value="ECO:0007669"/>
    <property type="project" value="UniProtKB-SubCell"/>
</dbReference>
<sequence length="124" mass="12588">MSHEPPPAGGYGPTGGCGGPPGYGGPPPGEPPKTYLVHNILGIMSCLPVIGIIGLVFSLQVNGQWQGGDYAGACSSAQTARTMGIIGLVLFIIGMLFVVVVVLVYLGFFLFLTTAAETSSGTTS</sequence>
<feature type="region of interest" description="Disordered" evidence="5">
    <location>
        <begin position="1"/>
        <end position="28"/>
    </location>
</feature>
<comment type="caution">
    <text evidence="7">The sequence shown here is derived from an EMBL/GenBank/DDBJ whole genome shotgun (WGS) entry which is preliminary data.</text>
</comment>
<dbReference type="EMBL" id="JACCHL010000001">
    <property type="protein sequence ID" value="NYH50933.1"/>
    <property type="molecule type" value="Genomic_DNA"/>
</dbReference>
<dbReference type="Pfam" id="PF04505">
    <property type="entry name" value="CD225"/>
    <property type="match status" value="1"/>
</dbReference>
<feature type="compositionally biased region" description="Gly residues" evidence="5">
    <location>
        <begin position="9"/>
        <end position="22"/>
    </location>
</feature>
<evidence type="ECO:0000313" key="7">
    <source>
        <dbReference type="EMBL" id="NYH50933.1"/>
    </source>
</evidence>
<gene>
    <name evidence="7" type="ORF">HNR06_000522</name>
</gene>
<dbReference type="RefSeq" id="WP_179809053.1">
    <property type="nucleotide sequence ID" value="NZ_JACCHL010000001.1"/>
</dbReference>
<evidence type="ECO:0000256" key="4">
    <source>
        <dbReference type="ARBA" id="ARBA00023136"/>
    </source>
</evidence>
<keyword evidence="4 6" id="KW-0472">Membrane</keyword>
<organism evidence="7 8">
    <name type="scientific">Nocardiopsis sinuspersici</name>
    <dbReference type="NCBI Taxonomy" id="501010"/>
    <lineage>
        <taxon>Bacteria</taxon>
        <taxon>Bacillati</taxon>
        <taxon>Actinomycetota</taxon>
        <taxon>Actinomycetes</taxon>
        <taxon>Streptosporangiales</taxon>
        <taxon>Nocardiopsidaceae</taxon>
        <taxon>Nocardiopsis</taxon>
    </lineage>
</organism>
<feature type="transmembrane region" description="Helical" evidence="6">
    <location>
        <begin position="35"/>
        <end position="57"/>
    </location>
</feature>
<keyword evidence="2 6" id="KW-0812">Transmembrane</keyword>
<name>A0A7Y9X8G8_9ACTN</name>
<evidence type="ECO:0000256" key="2">
    <source>
        <dbReference type="ARBA" id="ARBA00022692"/>
    </source>
</evidence>
<dbReference type="InterPro" id="IPR007593">
    <property type="entry name" value="CD225/Dispanin_fam"/>
</dbReference>
<dbReference type="AlphaFoldDB" id="A0A7Y9X8G8"/>